<organism evidence="1 2">
    <name type="scientific">Arthrobacter alpinus</name>
    <dbReference type="NCBI Taxonomy" id="656366"/>
    <lineage>
        <taxon>Bacteria</taxon>
        <taxon>Bacillati</taxon>
        <taxon>Actinomycetota</taxon>
        <taxon>Actinomycetes</taxon>
        <taxon>Micrococcales</taxon>
        <taxon>Micrococcaceae</taxon>
        <taxon>Arthrobacter</taxon>
    </lineage>
</organism>
<name>A0A0M3UGP0_9MICC</name>
<protein>
    <recommendedName>
        <fullName evidence="3">TIGR02453 family protein</fullName>
    </recommendedName>
</protein>
<dbReference type="RefSeq" id="WP_062007653.1">
    <property type="nucleotide sequence ID" value="NZ_CP012677.1"/>
</dbReference>
<reference evidence="2" key="1">
    <citation type="submission" date="2015-09" db="EMBL/GenBank/DDBJ databases">
        <title>Complete genome of Arthrobacter alpinus strain R3.8.</title>
        <authorList>
            <person name="See-Too W.S."/>
            <person name="Chan K.G."/>
        </authorList>
    </citation>
    <scope>NUCLEOTIDE SEQUENCE [LARGE SCALE GENOMIC DNA]</scope>
    <source>
        <strain evidence="2">R3.8</strain>
    </source>
</reference>
<proteinExistence type="predicted"/>
<dbReference type="AlphaFoldDB" id="A0A0M3UGP0"/>
<dbReference type="InterPro" id="IPR015996">
    <property type="entry name" value="UCP028451"/>
</dbReference>
<evidence type="ECO:0000313" key="2">
    <source>
        <dbReference type="Proteomes" id="UP000062833"/>
    </source>
</evidence>
<dbReference type="PANTHER" id="PTHR36452:SF1">
    <property type="entry name" value="DUF2461 DOMAIN-CONTAINING PROTEIN"/>
    <property type="match status" value="1"/>
</dbReference>
<dbReference type="Pfam" id="PF09365">
    <property type="entry name" value="DUF2461"/>
    <property type="match status" value="1"/>
</dbReference>
<keyword evidence="2" id="KW-1185">Reference proteome</keyword>
<dbReference type="PATRIC" id="fig|656366.3.peg.2876"/>
<gene>
    <name evidence="1" type="ORF">AOC05_13350</name>
</gene>
<dbReference type="NCBIfam" id="TIGR02453">
    <property type="entry name" value="TIGR02453 family protein"/>
    <property type="match status" value="1"/>
</dbReference>
<sequence length="211" mass="23596">MNTLAGIPGAACEFYAELEQNNNREWWLAHKDQYHDLVKVPLEAVLAQLMPVFGDAKLFRPYRDMRFSLDKAPYKRAQGAFVSNYEGVGFYLQVSADGLLLGGGYRSFSPAQLSRYRSAVDATASGEALARIVENLAMAGFTIDGQILKTVPRGFVRDHPRAELLKHKTLGASLLPGRPEWMETANLATEVAARWEQLRPLVDWVIRYAPP</sequence>
<dbReference type="PANTHER" id="PTHR36452">
    <property type="entry name" value="CHROMOSOME 12, WHOLE GENOME SHOTGUN SEQUENCE"/>
    <property type="match status" value="1"/>
</dbReference>
<dbReference type="KEGG" id="aaq:AOC05_13350"/>
<evidence type="ECO:0008006" key="3">
    <source>
        <dbReference type="Google" id="ProtNLM"/>
    </source>
</evidence>
<dbReference type="PIRSF" id="PIRSF028451">
    <property type="entry name" value="UCP028451"/>
    <property type="match status" value="1"/>
</dbReference>
<dbReference type="OrthoDB" id="9794241at2"/>
<dbReference type="EMBL" id="CP012677">
    <property type="protein sequence ID" value="ALE93069.1"/>
    <property type="molecule type" value="Genomic_DNA"/>
</dbReference>
<accession>A0A0M3UGP0</accession>
<evidence type="ECO:0000313" key="1">
    <source>
        <dbReference type="EMBL" id="ALE93069.1"/>
    </source>
</evidence>
<dbReference type="Proteomes" id="UP000062833">
    <property type="component" value="Chromosome"/>
</dbReference>
<dbReference type="InterPro" id="IPR012808">
    <property type="entry name" value="CHP02453"/>
</dbReference>